<dbReference type="AlphaFoldDB" id="A0AAJ6BE84"/>
<feature type="region of interest" description="Disordered" evidence="1">
    <location>
        <begin position="474"/>
        <end position="496"/>
    </location>
</feature>
<reference evidence="2" key="1">
    <citation type="submission" date="2023-03" db="EMBL/GenBank/DDBJ databases">
        <title>Andean soil-derived lignocellulolytic bacterial consortium as a source of novel taxa and putative plastic-active enzymes.</title>
        <authorList>
            <person name="Diaz-Garcia L."/>
            <person name="Chuvochina M."/>
            <person name="Feuerriegel G."/>
            <person name="Bunk B."/>
            <person name="Sproer C."/>
            <person name="Streit W.R."/>
            <person name="Rodriguez L.M."/>
            <person name="Overmann J."/>
            <person name="Jimenez D.J."/>
        </authorList>
    </citation>
    <scope>NUCLEOTIDE SEQUENCE</scope>
    <source>
        <strain evidence="2">MAG 7</strain>
    </source>
</reference>
<proteinExistence type="predicted"/>
<gene>
    <name evidence="2" type="ORF">P0Y53_17785</name>
</gene>
<evidence type="ECO:0000313" key="2">
    <source>
        <dbReference type="EMBL" id="WEK34340.1"/>
    </source>
</evidence>
<organism evidence="2 3">
    <name type="scientific">Candidatus Pseudobacter hemicellulosilyticus</name>
    <dbReference type="NCBI Taxonomy" id="3121375"/>
    <lineage>
        <taxon>Bacteria</taxon>
        <taxon>Pseudomonadati</taxon>
        <taxon>Bacteroidota</taxon>
        <taxon>Chitinophagia</taxon>
        <taxon>Chitinophagales</taxon>
        <taxon>Chitinophagaceae</taxon>
        <taxon>Pseudobacter</taxon>
    </lineage>
</organism>
<accession>A0AAJ6BE84</accession>
<evidence type="ECO:0000256" key="1">
    <source>
        <dbReference type="SAM" id="MobiDB-lite"/>
    </source>
</evidence>
<protein>
    <submittedName>
        <fullName evidence="2">Uncharacterized protein</fullName>
    </submittedName>
</protein>
<name>A0AAJ6BE84_9BACT</name>
<evidence type="ECO:0000313" key="3">
    <source>
        <dbReference type="Proteomes" id="UP001220610"/>
    </source>
</evidence>
<dbReference type="Proteomes" id="UP001220610">
    <property type="component" value="Chromosome"/>
</dbReference>
<dbReference type="EMBL" id="CP119311">
    <property type="protein sequence ID" value="WEK34340.1"/>
    <property type="molecule type" value="Genomic_DNA"/>
</dbReference>
<sequence length="496" mass="53028">MPSTIPYDPTLVLGNIVPQPKLDNLAAISAIQATADAAEDNLNSLIALKRSIDMTVQELIDMNIDPGDLIKESAEVGTQIRDAAVDYAKKKVDAEKNIQPLKAKIQETSDGVESPIDYNKTEIKPMALSSDSLKMNCQYFAFDENQQSSQTHAATVAGFVSDTVDYFGESYSSDVRTSAQEQMNSQHARHSIAGTLVVSVTCTHRQAQVLAPFVLDVDKAVRVWNKVYANDMIKTNSPTNIAQAAAQMDTAKEKELTILSGATYGSCFIGMVHVLNITDTTSSETMYSIAESMQAQFNVGSWFASESGGFGVDSSFSNDAKNLLSSQKISSHCTLITLGSIPSIKSSEVAMAVKGFTDDDGAKSMAALQKIQNATADDINTIDSSATAARTGAQMISIQTAKVNAALSGLSDIDNQNNKMIDTNSMMIALDDYVDKCLAGNIGVPINFYVKPITKSQIAQMWLNKYYPNKYNAAGAGDDTAPVQPPAPGGGTQPAS</sequence>